<sequence length="249" mass="26992">PGSNTDILLANNWYEIIAVANYDSGNGTYASWNADQTNKRAFIYIEPTNPELSENDVQQKSPIKKGQNNQISKGNQISVNIPYEGVTTDTDLTLGIPESVPPAGNLSFTLNYRDITLSGGVMLQKPARISITYDDADDDGLVDGTTIPETTLIMYRYDAADGKWEPLPGQIADSDNNTISASTPGFSTFGLAGIPKFPEDAEIITGSSNSAPVRSSHRGGSRCGCIGLESLLLLGLARLFKRHRLRRKH</sequence>
<proteinExistence type="predicted"/>
<dbReference type="AlphaFoldDB" id="X0V310"/>
<accession>X0V310</accession>
<name>X0V310_9ZZZZ</name>
<gene>
    <name evidence="1" type="ORF">S01H1_42457</name>
</gene>
<protein>
    <recommendedName>
        <fullName evidence="2">ZU5 domain-containing protein</fullName>
    </recommendedName>
</protein>
<evidence type="ECO:0008006" key="2">
    <source>
        <dbReference type="Google" id="ProtNLM"/>
    </source>
</evidence>
<feature type="non-terminal residue" evidence="1">
    <location>
        <position position="1"/>
    </location>
</feature>
<evidence type="ECO:0000313" key="1">
    <source>
        <dbReference type="EMBL" id="GAG06923.1"/>
    </source>
</evidence>
<organism evidence="1">
    <name type="scientific">marine sediment metagenome</name>
    <dbReference type="NCBI Taxonomy" id="412755"/>
    <lineage>
        <taxon>unclassified sequences</taxon>
        <taxon>metagenomes</taxon>
        <taxon>ecological metagenomes</taxon>
    </lineage>
</organism>
<comment type="caution">
    <text evidence="1">The sequence shown here is derived from an EMBL/GenBank/DDBJ whole genome shotgun (WGS) entry which is preliminary data.</text>
</comment>
<reference evidence="1" key="1">
    <citation type="journal article" date="2014" name="Front. Microbiol.">
        <title>High frequency of phylogenetically diverse reductive dehalogenase-homologous genes in deep subseafloor sedimentary metagenomes.</title>
        <authorList>
            <person name="Kawai M."/>
            <person name="Futagami T."/>
            <person name="Toyoda A."/>
            <person name="Takaki Y."/>
            <person name="Nishi S."/>
            <person name="Hori S."/>
            <person name="Arai W."/>
            <person name="Tsubouchi T."/>
            <person name="Morono Y."/>
            <person name="Uchiyama I."/>
            <person name="Ito T."/>
            <person name="Fujiyama A."/>
            <person name="Inagaki F."/>
            <person name="Takami H."/>
        </authorList>
    </citation>
    <scope>NUCLEOTIDE SEQUENCE</scope>
    <source>
        <strain evidence="1">Expedition CK06-06</strain>
    </source>
</reference>
<dbReference type="EMBL" id="BARS01027005">
    <property type="protein sequence ID" value="GAG06923.1"/>
    <property type="molecule type" value="Genomic_DNA"/>
</dbReference>